<feature type="compositionally biased region" description="Basic and acidic residues" evidence="9">
    <location>
        <begin position="631"/>
        <end position="642"/>
    </location>
</feature>
<evidence type="ECO:0000256" key="8">
    <source>
        <dbReference type="ARBA" id="ARBA00048679"/>
    </source>
</evidence>
<dbReference type="Proteomes" id="UP001219355">
    <property type="component" value="Chromosome 2"/>
</dbReference>
<organism evidence="12 13">
    <name type="scientific">Emydomyces testavorans</name>
    <dbReference type="NCBI Taxonomy" id="2070801"/>
    <lineage>
        <taxon>Eukaryota</taxon>
        <taxon>Fungi</taxon>
        <taxon>Dikarya</taxon>
        <taxon>Ascomycota</taxon>
        <taxon>Pezizomycotina</taxon>
        <taxon>Eurotiomycetes</taxon>
        <taxon>Eurotiomycetidae</taxon>
        <taxon>Onygenales</taxon>
        <taxon>Nannizziopsiaceae</taxon>
        <taxon>Emydomyces</taxon>
    </lineage>
</organism>
<feature type="compositionally biased region" description="Polar residues" evidence="9">
    <location>
        <begin position="289"/>
        <end position="303"/>
    </location>
</feature>
<feature type="region of interest" description="Disordered" evidence="9">
    <location>
        <begin position="880"/>
        <end position="952"/>
    </location>
</feature>
<evidence type="ECO:0000256" key="9">
    <source>
        <dbReference type="SAM" id="MobiDB-lite"/>
    </source>
</evidence>
<keyword evidence="6" id="KW-0067">ATP-binding</keyword>
<feature type="domain" description="Protein kinase" evidence="10">
    <location>
        <begin position="405"/>
        <end position="806"/>
    </location>
</feature>
<dbReference type="InterPro" id="IPR000961">
    <property type="entry name" value="AGC-kinase_C"/>
</dbReference>
<dbReference type="EMBL" id="CP120628">
    <property type="protein sequence ID" value="WEW58047.1"/>
    <property type="molecule type" value="Genomic_DNA"/>
</dbReference>
<dbReference type="GO" id="GO:0005524">
    <property type="term" value="F:ATP binding"/>
    <property type="evidence" value="ECO:0007669"/>
    <property type="project" value="UniProtKB-KW"/>
</dbReference>
<keyword evidence="2" id="KW-0723">Serine/threonine-protein kinase</keyword>
<dbReference type="AlphaFoldDB" id="A0AAF0IIL5"/>
<evidence type="ECO:0000313" key="13">
    <source>
        <dbReference type="Proteomes" id="UP001219355"/>
    </source>
</evidence>
<evidence type="ECO:0000256" key="3">
    <source>
        <dbReference type="ARBA" id="ARBA00022679"/>
    </source>
</evidence>
<feature type="compositionally biased region" description="Polar residues" evidence="9">
    <location>
        <begin position="913"/>
        <end position="923"/>
    </location>
</feature>
<gene>
    <name evidence="12" type="ORF">PRK78_003514</name>
</gene>
<dbReference type="EC" id="2.7.11.1" evidence="1"/>
<evidence type="ECO:0000256" key="6">
    <source>
        <dbReference type="ARBA" id="ARBA00022840"/>
    </source>
</evidence>
<evidence type="ECO:0000259" key="11">
    <source>
        <dbReference type="PROSITE" id="PS51285"/>
    </source>
</evidence>
<dbReference type="PANTHER" id="PTHR24356">
    <property type="entry name" value="SERINE/THREONINE-PROTEIN KINASE"/>
    <property type="match status" value="1"/>
</dbReference>
<feature type="domain" description="AGC-kinase C-terminal" evidence="11">
    <location>
        <begin position="847"/>
        <end position="926"/>
    </location>
</feature>
<protein>
    <recommendedName>
        <fullName evidence="1">non-specific serine/threonine protein kinase</fullName>
        <ecNumber evidence="1">2.7.11.1</ecNumber>
    </recommendedName>
</protein>
<evidence type="ECO:0000313" key="12">
    <source>
        <dbReference type="EMBL" id="WEW58047.1"/>
    </source>
</evidence>
<feature type="region of interest" description="Disordered" evidence="9">
    <location>
        <begin position="227"/>
        <end position="308"/>
    </location>
</feature>
<dbReference type="PROSITE" id="PS50011">
    <property type="entry name" value="PROTEIN_KINASE_DOM"/>
    <property type="match status" value="1"/>
</dbReference>
<dbReference type="SMART" id="SM00220">
    <property type="entry name" value="S_TKc"/>
    <property type="match status" value="1"/>
</dbReference>
<keyword evidence="3" id="KW-0808">Transferase</keyword>
<feature type="region of interest" description="Disordered" evidence="9">
    <location>
        <begin position="164"/>
        <end position="197"/>
    </location>
</feature>
<dbReference type="Gene3D" id="1.10.510.10">
    <property type="entry name" value="Transferase(Phosphotransferase) domain 1"/>
    <property type="match status" value="1"/>
</dbReference>
<evidence type="ECO:0000256" key="1">
    <source>
        <dbReference type="ARBA" id="ARBA00012513"/>
    </source>
</evidence>
<dbReference type="CDD" id="cd21742">
    <property type="entry name" value="MobB_NDR_LATS-like"/>
    <property type="match status" value="1"/>
</dbReference>
<evidence type="ECO:0000256" key="2">
    <source>
        <dbReference type="ARBA" id="ARBA00022527"/>
    </source>
</evidence>
<dbReference type="PANTHER" id="PTHR24356:SF400">
    <property type="entry name" value="SERINE_THREONINE-PROTEIN KINASE CBK1"/>
    <property type="match status" value="1"/>
</dbReference>
<feature type="compositionally biased region" description="Low complexity" evidence="9">
    <location>
        <begin position="35"/>
        <end position="52"/>
    </location>
</feature>
<feature type="region of interest" description="Disordered" evidence="9">
    <location>
        <begin position="631"/>
        <end position="666"/>
    </location>
</feature>
<dbReference type="InterPro" id="IPR000719">
    <property type="entry name" value="Prot_kinase_dom"/>
</dbReference>
<feature type="region of interest" description="Disordered" evidence="9">
    <location>
        <begin position="1"/>
        <end position="55"/>
    </location>
</feature>
<evidence type="ECO:0000259" key="10">
    <source>
        <dbReference type="PROSITE" id="PS50011"/>
    </source>
</evidence>
<feature type="compositionally biased region" description="Polar residues" evidence="9">
    <location>
        <begin position="266"/>
        <end position="279"/>
    </location>
</feature>
<dbReference type="GO" id="GO:0004674">
    <property type="term" value="F:protein serine/threonine kinase activity"/>
    <property type="evidence" value="ECO:0007669"/>
    <property type="project" value="UniProtKB-KW"/>
</dbReference>
<dbReference type="Pfam" id="PF00069">
    <property type="entry name" value="Pkinase"/>
    <property type="match status" value="2"/>
</dbReference>
<reference evidence="12" key="1">
    <citation type="submission" date="2023-03" db="EMBL/GenBank/DDBJ databases">
        <title>Emydomyces testavorans Genome Sequence.</title>
        <authorList>
            <person name="Hoyer L."/>
        </authorList>
    </citation>
    <scope>NUCLEOTIDE SEQUENCE</scope>
    <source>
        <strain evidence="12">16-2883</strain>
    </source>
</reference>
<name>A0AAF0IIL5_9EURO</name>
<feature type="compositionally biased region" description="Low complexity" evidence="9">
    <location>
        <begin position="252"/>
        <end position="265"/>
    </location>
</feature>
<feature type="compositionally biased region" description="Basic residues" evidence="9">
    <location>
        <begin position="937"/>
        <end position="950"/>
    </location>
</feature>
<keyword evidence="13" id="KW-1185">Reference proteome</keyword>
<evidence type="ECO:0000256" key="4">
    <source>
        <dbReference type="ARBA" id="ARBA00022741"/>
    </source>
</evidence>
<feature type="compositionally biased region" description="Polar residues" evidence="9">
    <location>
        <begin position="228"/>
        <end position="240"/>
    </location>
</feature>
<evidence type="ECO:0000256" key="7">
    <source>
        <dbReference type="ARBA" id="ARBA00047899"/>
    </source>
</evidence>
<comment type="catalytic activity">
    <reaction evidence="8">
        <text>L-seryl-[protein] + ATP = O-phospho-L-seryl-[protein] + ADP + H(+)</text>
        <dbReference type="Rhea" id="RHEA:17989"/>
        <dbReference type="Rhea" id="RHEA-COMP:9863"/>
        <dbReference type="Rhea" id="RHEA-COMP:11604"/>
        <dbReference type="ChEBI" id="CHEBI:15378"/>
        <dbReference type="ChEBI" id="CHEBI:29999"/>
        <dbReference type="ChEBI" id="CHEBI:30616"/>
        <dbReference type="ChEBI" id="CHEBI:83421"/>
        <dbReference type="ChEBI" id="CHEBI:456216"/>
        <dbReference type="EC" id="2.7.11.1"/>
    </reaction>
</comment>
<keyword evidence="5" id="KW-0418">Kinase</keyword>
<feature type="compositionally biased region" description="Basic and acidic residues" evidence="9">
    <location>
        <begin position="166"/>
        <end position="176"/>
    </location>
</feature>
<dbReference type="Gene3D" id="3.30.200.20">
    <property type="entry name" value="Phosphorylase Kinase, domain 1"/>
    <property type="match status" value="2"/>
</dbReference>
<dbReference type="InterPro" id="IPR011009">
    <property type="entry name" value="Kinase-like_dom_sf"/>
</dbReference>
<dbReference type="PROSITE" id="PS51285">
    <property type="entry name" value="AGC_KINASE_CTER"/>
    <property type="match status" value="1"/>
</dbReference>
<accession>A0AAF0IIL5</accession>
<dbReference type="GO" id="GO:0035556">
    <property type="term" value="P:intracellular signal transduction"/>
    <property type="evidence" value="ECO:0007669"/>
    <property type="project" value="TreeGrafter"/>
</dbReference>
<dbReference type="InterPro" id="IPR059233">
    <property type="entry name" value="MobB_NdrA/B/Cbk1"/>
</dbReference>
<evidence type="ECO:0000256" key="5">
    <source>
        <dbReference type="ARBA" id="ARBA00022777"/>
    </source>
</evidence>
<keyword evidence="4" id="KW-0547">Nucleotide-binding</keyword>
<comment type="catalytic activity">
    <reaction evidence="7">
        <text>L-threonyl-[protein] + ATP = O-phospho-L-threonyl-[protein] + ADP + H(+)</text>
        <dbReference type="Rhea" id="RHEA:46608"/>
        <dbReference type="Rhea" id="RHEA-COMP:11060"/>
        <dbReference type="Rhea" id="RHEA-COMP:11605"/>
        <dbReference type="ChEBI" id="CHEBI:15378"/>
        <dbReference type="ChEBI" id="CHEBI:30013"/>
        <dbReference type="ChEBI" id="CHEBI:30616"/>
        <dbReference type="ChEBI" id="CHEBI:61977"/>
        <dbReference type="ChEBI" id="CHEBI:456216"/>
        <dbReference type="EC" id="2.7.11.1"/>
    </reaction>
</comment>
<dbReference type="InterPro" id="IPR050236">
    <property type="entry name" value="Ser_Thr_kinase_AGC"/>
</dbReference>
<dbReference type="SUPFAM" id="SSF56112">
    <property type="entry name" value="Protein kinase-like (PK-like)"/>
    <property type="match status" value="1"/>
</dbReference>
<sequence length="1000" mass="112088">MVVRKRKTSSSKTFFERAMPQKPVEAPVGSSQHLSNTVTSTSESSSKNSQSRDSVRSFLRKSGSKLLSMLRIRSNGIGAGTKHLSANLVQGDKISASFQLETSTQNEVECSASTPKGLLAPSRPAHDEAGDTDTLPAVLLGPSSSLRLQKNAVYNSNTDGIAANQRHSDRCPRAVDGENISGRISSSRVPRRHSSPGLTHIISHKFSTTFGHPTVIHRVNLRHRPSIRNFSFTPPTSSIGLQRLGDNAQDTSDSSSSAGSRSGSSPRTQSTNPTSQGASLTPPPKILSKESQNNGASSETSAALENKPHQLEKVVPSIVTVETAASAKIFFETYFNELLSGESPRSQRQRELEERLYLSHLCSEERLRAKLAWYRQESDHLRQDRVLKSRSNCTNIRESVSVAGYEVIKVLGKGSFGVVRLVRERQAFGNSYEASTLGSHGDRTHKRSSTMDALWSVVDGTRSFRRKDPSKMRKDVYAMKVIRKSDMIRNCQEGHLRAERDFLVASAKSQWIAPLIASFQDAHNLYLVMDYMVGGDFLSLLVRKNILTEDVARWYVAEMILCVEEAHRLRWIHRDVKPDNFLISASGHLKLSDFGLAFDGHWSHDQTYFMSQRQSLMSKLGIQVEGDAKDRKAAEEAAKRTTAELSNLEPGKNHGQLPSIPGPGPNDDILHWRNRKGRKRLARSVVGTSQYMAPEVIRGEPYDGRCDWWSIGIILYEVWMGTAHPLRRNCACAKHIKCLYGFTPFASKTRSDTKEKILHHPHTLYFPTERSSDKLVSAEAVDLIFHILQEKEYRLCSRKYMLNDFVHSGRIPGELLDYPADRTLKSYRGYYVYSDDATDIKNHPFFQSTRWDELHYRTPPFVPKVKSWEDTKYFDCGQVSDARDGSSEASPPDEADISPEAPLNKSGKAQMDGLNTGNKSGGRSKNGVLGFVSKFQNKSHKRKREKKRARDKVLRDAQVGKIALDIRKRNAFLGYTYRRPKDVLLALEPERGRSLTQAPR</sequence>
<proteinExistence type="predicted"/>